<keyword evidence="3" id="KW-1185">Reference proteome</keyword>
<dbReference type="CDD" id="cd10931">
    <property type="entry name" value="CE4_u7"/>
    <property type="match status" value="1"/>
</dbReference>
<evidence type="ECO:0000313" key="2">
    <source>
        <dbReference type="EMBL" id="SFU31556.1"/>
    </source>
</evidence>
<dbReference type="Pfam" id="PF23019">
    <property type="entry name" value="DUF7033"/>
    <property type="match status" value="1"/>
</dbReference>
<dbReference type="OrthoDB" id="5573484at2"/>
<proteinExistence type="predicted"/>
<dbReference type="EMBL" id="FPBK01000001">
    <property type="protein sequence ID" value="SFU31556.1"/>
    <property type="molecule type" value="Genomic_DNA"/>
</dbReference>
<dbReference type="RefSeq" id="WP_093022933.1">
    <property type="nucleotide sequence ID" value="NZ_FPBK01000001.1"/>
</dbReference>
<evidence type="ECO:0000313" key="3">
    <source>
        <dbReference type="Proteomes" id="UP000199138"/>
    </source>
</evidence>
<reference evidence="2 3" key="1">
    <citation type="submission" date="2016-10" db="EMBL/GenBank/DDBJ databases">
        <authorList>
            <person name="de Groot N.N."/>
        </authorList>
    </citation>
    <scope>NUCLEOTIDE SEQUENCE [LARGE SCALE GENOMIC DNA]</scope>
    <source>
        <strain evidence="2 3">CGMCC 1.12333</strain>
    </source>
</reference>
<feature type="domain" description="DUF7033" evidence="1">
    <location>
        <begin position="95"/>
        <end position="183"/>
    </location>
</feature>
<gene>
    <name evidence="2" type="ORF">SAMN05216480_101662</name>
</gene>
<protein>
    <recommendedName>
        <fullName evidence="1">DUF7033 domain-containing protein</fullName>
    </recommendedName>
</protein>
<accession>A0A1I7F5Z7</accession>
<dbReference type="Proteomes" id="UP000199138">
    <property type="component" value="Unassembled WGS sequence"/>
</dbReference>
<evidence type="ECO:0000259" key="1">
    <source>
        <dbReference type="Pfam" id="PF23019"/>
    </source>
</evidence>
<name>A0A1I7F5Z7_9FLAO</name>
<dbReference type="AlphaFoldDB" id="A0A1I7F5Z7"/>
<sequence>MFLVYTHKITPRFTYVMKHVFVQMLQVEVKFSTKVEDFIAHNGPKITYCKQPLQNEFHIRSNDLLFEQGFDDIEIKIHDWEETPCFFPAGEKSALPFDVFAAAFYLMSRYEEYVPHVKDEHGRFPATESLAYKHHFLDVPVVDIWIKRLKQALLRRFPDTVFPDRKPQVLSIIDVACAYTFKKKGFVRSLGGSLTDLFNLKVGRVIERYKVLLGLTPDPSDNFDKLTWFKNKYGINTIFFFMVGEYGTYDKNISLNNKSFRELMKSVADYHIVSLMASYQSFKNIPKLREERKKLTEIINRPIKRVRLRLDRLDLPDTYKDLIEAEFTEDYTMGYPKNVGFRAGTCTPFKFYDLSLEMQTILKVHPVCLQDLALKKMNPSKAEETFFELYQQVKDVNGCFAAVFSNESMGNYGNEKGFRKFYQKVYKKICSENR</sequence>
<organism evidence="2 3">
    <name type="scientific">Pustulibacterium marinum</name>
    <dbReference type="NCBI Taxonomy" id="1224947"/>
    <lineage>
        <taxon>Bacteria</taxon>
        <taxon>Pseudomonadati</taxon>
        <taxon>Bacteroidota</taxon>
        <taxon>Flavobacteriia</taxon>
        <taxon>Flavobacteriales</taxon>
        <taxon>Flavobacteriaceae</taxon>
        <taxon>Pustulibacterium</taxon>
    </lineage>
</organism>
<dbReference type="STRING" id="1224947.SAMN05216480_101662"/>
<dbReference type="InterPro" id="IPR054297">
    <property type="entry name" value="DUF7033"/>
</dbReference>